<proteinExistence type="inferred from homology"/>
<keyword evidence="6 9" id="KW-1133">Transmembrane helix</keyword>
<accession>A0A557RMK7</accession>
<keyword evidence="12" id="KW-1185">Reference proteome</keyword>
<feature type="compositionally biased region" description="Acidic residues" evidence="10">
    <location>
        <begin position="57"/>
        <end position="72"/>
    </location>
</feature>
<feature type="compositionally biased region" description="Basic and acidic residues" evidence="10">
    <location>
        <begin position="47"/>
        <end position="56"/>
    </location>
</feature>
<protein>
    <recommendedName>
        <fullName evidence="9">Sec-independent protein translocase protein TatA</fullName>
    </recommendedName>
</protein>
<keyword evidence="8 9" id="KW-0472">Membrane</keyword>
<evidence type="ECO:0000256" key="10">
    <source>
        <dbReference type="SAM" id="MobiDB-lite"/>
    </source>
</evidence>
<organism evidence="11 12">
    <name type="scientific">Spiribacter aquaticus</name>
    <dbReference type="NCBI Taxonomy" id="1935996"/>
    <lineage>
        <taxon>Bacteria</taxon>
        <taxon>Pseudomonadati</taxon>
        <taxon>Pseudomonadota</taxon>
        <taxon>Gammaproteobacteria</taxon>
        <taxon>Chromatiales</taxon>
        <taxon>Ectothiorhodospiraceae</taxon>
        <taxon>Spiribacter</taxon>
    </lineage>
</organism>
<dbReference type="Pfam" id="PF02416">
    <property type="entry name" value="TatA_B_E"/>
    <property type="match status" value="1"/>
</dbReference>
<evidence type="ECO:0000256" key="4">
    <source>
        <dbReference type="ARBA" id="ARBA00022692"/>
    </source>
</evidence>
<dbReference type="GO" id="GO:0008320">
    <property type="term" value="F:protein transmembrane transporter activity"/>
    <property type="evidence" value="ECO:0007669"/>
    <property type="project" value="UniProtKB-UniRule"/>
</dbReference>
<evidence type="ECO:0000256" key="1">
    <source>
        <dbReference type="ARBA" id="ARBA00004162"/>
    </source>
</evidence>
<evidence type="ECO:0000256" key="5">
    <source>
        <dbReference type="ARBA" id="ARBA00022927"/>
    </source>
</evidence>
<dbReference type="InterPro" id="IPR006312">
    <property type="entry name" value="TatA/E"/>
</dbReference>
<sequence>MGPGGISPWSLLLILVIVLLLFGTKKLRNVGTDLGGALKGFKSAMSDGEKAAKDGQDSQEDPESLEENDAESDATSSTARREQVKEKDSSGGNA</sequence>
<comment type="caution">
    <text evidence="11">The sequence shown here is derived from an EMBL/GenBank/DDBJ whole genome shotgun (WGS) entry which is preliminary data.</text>
</comment>
<dbReference type="InterPro" id="IPR003369">
    <property type="entry name" value="TatA/B/E"/>
</dbReference>
<evidence type="ECO:0000256" key="7">
    <source>
        <dbReference type="ARBA" id="ARBA00023010"/>
    </source>
</evidence>
<keyword evidence="4 9" id="KW-0812">Transmembrane</keyword>
<feature type="transmembrane region" description="Helical" evidence="9">
    <location>
        <begin position="6"/>
        <end position="24"/>
    </location>
</feature>
<keyword evidence="3 9" id="KW-1003">Cell membrane</keyword>
<evidence type="ECO:0000313" key="11">
    <source>
        <dbReference type="EMBL" id="TVO66366.1"/>
    </source>
</evidence>
<keyword evidence="5 9" id="KW-0653">Protein transport</keyword>
<comment type="similarity">
    <text evidence="9">Belongs to the TatA/E family.</text>
</comment>
<feature type="region of interest" description="Disordered" evidence="10">
    <location>
        <begin position="38"/>
        <end position="94"/>
    </location>
</feature>
<evidence type="ECO:0000256" key="2">
    <source>
        <dbReference type="ARBA" id="ARBA00022448"/>
    </source>
</evidence>
<evidence type="ECO:0000256" key="8">
    <source>
        <dbReference type="ARBA" id="ARBA00023136"/>
    </source>
</evidence>
<dbReference type="Proteomes" id="UP000316688">
    <property type="component" value="Unassembled WGS sequence"/>
</dbReference>
<dbReference type="GO" id="GO:0033281">
    <property type="term" value="C:TAT protein transport complex"/>
    <property type="evidence" value="ECO:0007669"/>
    <property type="project" value="UniProtKB-UniRule"/>
</dbReference>
<name>A0A557RMK7_9GAMM</name>
<keyword evidence="7 9" id="KW-0811">Translocation</keyword>
<keyword evidence="2 9" id="KW-0813">Transport</keyword>
<dbReference type="AlphaFoldDB" id="A0A557RMK7"/>
<dbReference type="RefSeq" id="WP_110882258.1">
    <property type="nucleotide sequence ID" value="NZ_VMKP01000001.1"/>
</dbReference>
<dbReference type="PANTHER" id="PTHR42982">
    <property type="entry name" value="SEC-INDEPENDENT PROTEIN TRANSLOCASE PROTEIN TATA"/>
    <property type="match status" value="1"/>
</dbReference>
<comment type="subcellular location">
    <subcellularLocation>
        <location evidence="1 9">Cell membrane</location>
        <topology evidence="1 9">Single-pass membrane protein</topology>
    </subcellularLocation>
</comment>
<evidence type="ECO:0000313" key="12">
    <source>
        <dbReference type="Proteomes" id="UP000316688"/>
    </source>
</evidence>
<dbReference type="NCBIfam" id="TIGR01411">
    <property type="entry name" value="tatAE"/>
    <property type="match status" value="1"/>
</dbReference>
<feature type="compositionally biased region" description="Basic and acidic residues" evidence="10">
    <location>
        <begin position="79"/>
        <end position="94"/>
    </location>
</feature>
<dbReference type="HAMAP" id="MF_00236">
    <property type="entry name" value="TatA_E"/>
    <property type="match status" value="1"/>
</dbReference>
<dbReference type="PANTHER" id="PTHR42982:SF1">
    <property type="entry name" value="SEC-INDEPENDENT PROTEIN TRANSLOCASE PROTEIN TATA"/>
    <property type="match status" value="1"/>
</dbReference>
<evidence type="ECO:0000256" key="6">
    <source>
        <dbReference type="ARBA" id="ARBA00022989"/>
    </source>
</evidence>
<dbReference type="Gene3D" id="1.20.5.3310">
    <property type="match status" value="1"/>
</dbReference>
<comment type="subunit">
    <text evidence="9">The Tat system comprises two distinct complexes: a TatABC complex, containing multiple copies of TatA, TatB and TatC subunits, and a separate TatA complex, containing only TatA subunits. Substrates initially bind to the TatABC complex, which probably triggers association of the separate TatA complex to form the active translocon.</text>
</comment>
<gene>
    <name evidence="9 11" type="primary">tatA</name>
    <name evidence="11" type="ORF">FPL11_01360</name>
</gene>
<evidence type="ECO:0000256" key="9">
    <source>
        <dbReference type="HAMAP-Rule" id="MF_00236"/>
    </source>
</evidence>
<evidence type="ECO:0000256" key="3">
    <source>
        <dbReference type="ARBA" id="ARBA00022475"/>
    </source>
</evidence>
<dbReference type="EMBL" id="VMKP01000001">
    <property type="protein sequence ID" value="TVO66366.1"/>
    <property type="molecule type" value="Genomic_DNA"/>
</dbReference>
<comment type="function">
    <text evidence="9">Part of the twin-arginine translocation (Tat) system that transports large folded proteins containing a characteristic twin-arginine motif in their signal peptide across membranes. TatA could form the protein-conducting channel of the Tat system.</text>
</comment>
<dbReference type="GO" id="GO:0043953">
    <property type="term" value="P:protein transport by the Tat complex"/>
    <property type="evidence" value="ECO:0007669"/>
    <property type="project" value="UniProtKB-UniRule"/>
</dbReference>
<reference evidence="11 12" key="1">
    <citation type="submission" date="2019-07" db="EMBL/GenBank/DDBJ databases">
        <title>Reclasification of Spiribacter aquaticus.</title>
        <authorList>
            <person name="Leon M.J."/>
            <person name="Sanchez-Porro C."/>
            <person name="Ventosa A."/>
        </authorList>
    </citation>
    <scope>NUCLEOTIDE SEQUENCE [LARGE SCALE GENOMIC DNA]</scope>
    <source>
        <strain evidence="11 12">SP30</strain>
    </source>
</reference>